<sequence>MNNIFVIFILSITIKICLSYMFQPLLNNWFPIPCNNTICDFNCKLKEALKGACNDMRFRNALSRDVSICQCHYHDRVEK</sequence>
<proteinExistence type="predicted"/>
<dbReference type="WBParaSite" id="SSTP_0000063300.1">
    <property type="protein sequence ID" value="SSTP_0000063300.1"/>
    <property type="gene ID" value="SSTP_0000063300"/>
</dbReference>
<protein>
    <submittedName>
        <fullName evidence="2">Uncharacterized protein</fullName>
    </submittedName>
</protein>
<name>A0A0K0DTR9_STRER</name>
<evidence type="ECO:0000256" key="1">
    <source>
        <dbReference type="SAM" id="SignalP"/>
    </source>
</evidence>
<feature type="chain" id="PRO_5005327046" evidence="1">
    <location>
        <begin position="20"/>
        <end position="79"/>
    </location>
</feature>
<evidence type="ECO:0000313" key="2">
    <source>
        <dbReference type="WBParaSite" id="SSTP_0000063300.1"/>
    </source>
</evidence>
<feature type="signal peptide" evidence="1">
    <location>
        <begin position="1"/>
        <end position="19"/>
    </location>
</feature>
<accession>A0A0K0DTR9</accession>
<reference evidence="2" key="1">
    <citation type="submission" date="2015-08" db="UniProtKB">
        <authorList>
            <consortium name="WormBaseParasite"/>
        </authorList>
    </citation>
    <scope>IDENTIFICATION</scope>
</reference>
<dbReference type="AlphaFoldDB" id="A0A0K0DTR9"/>
<keyword evidence="1" id="KW-0732">Signal</keyword>
<organism evidence="2">
    <name type="scientific">Strongyloides stercoralis</name>
    <name type="common">Threadworm</name>
    <dbReference type="NCBI Taxonomy" id="6248"/>
    <lineage>
        <taxon>Eukaryota</taxon>
        <taxon>Metazoa</taxon>
        <taxon>Ecdysozoa</taxon>
        <taxon>Nematoda</taxon>
        <taxon>Chromadorea</taxon>
        <taxon>Rhabditida</taxon>
        <taxon>Tylenchina</taxon>
        <taxon>Panagrolaimomorpha</taxon>
        <taxon>Strongyloidoidea</taxon>
        <taxon>Strongyloididae</taxon>
        <taxon>Strongyloides</taxon>
    </lineage>
</organism>